<name>A0ABV2CVS2_9RHOO</name>
<dbReference type="PANTHER" id="PTHR33525">
    <property type="match status" value="1"/>
</dbReference>
<reference evidence="2 3" key="1">
    <citation type="submission" date="2024-07" db="EMBL/GenBank/DDBJ databases">
        <title>Uliginosibacterium paludis KCTC:42655.</title>
        <authorList>
            <person name="Kim M.K."/>
        </authorList>
    </citation>
    <scope>NUCLEOTIDE SEQUENCE [LARGE SCALE GENOMIC DNA]</scope>
    <source>
        <strain evidence="2 3">KCTC 42655</strain>
    </source>
</reference>
<dbReference type="Gene3D" id="1.10.3210.10">
    <property type="entry name" value="Hypothetical protein af1432"/>
    <property type="match status" value="1"/>
</dbReference>
<comment type="caution">
    <text evidence="2">The sequence shown here is derived from an EMBL/GenBank/DDBJ whole genome shotgun (WGS) entry which is preliminary data.</text>
</comment>
<proteinExistence type="predicted"/>
<evidence type="ECO:0000259" key="1">
    <source>
        <dbReference type="PROSITE" id="PS51833"/>
    </source>
</evidence>
<organism evidence="2 3">
    <name type="scientific">Uliginosibacterium paludis</name>
    <dbReference type="NCBI Taxonomy" id="1615952"/>
    <lineage>
        <taxon>Bacteria</taxon>
        <taxon>Pseudomonadati</taxon>
        <taxon>Pseudomonadota</taxon>
        <taxon>Betaproteobacteria</taxon>
        <taxon>Rhodocyclales</taxon>
        <taxon>Zoogloeaceae</taxon>
        <taxon>Uliginosibacterium</taxon>
    </lineage>
</organism>
<dbReference type="SUPFAM" id="SSF109604">
    <property type="entry name" value="HD-domain/PDEase-like"/>
    <property type="match status" value="1"/>
</dbReference>
<protein>
    <submittedName>
        <fullName evidence="2">HDOD domain-containing protein</fullName>
    </submittedName>
</protein>
<dbReference type="Pfam" id="PF08668">
    <property type="entry name" value="HDOD"/>
    <property type="match status" value="1"/>
</dbReference>
<sequence length="285" mass="31494">MAETVDRRRAFSAAIEQELKSGELVFPTCMQATLKIRRALDDENAGLTAVSRAISLEPLLSVKLLRMANSAFYNPSGIEVSDVQRALMRVGLKSARVLALAVIGDQIATAQELAPVWRLADQLWRHSLDVASLSHAIAVQLDTFNPDTALLAGMVHAIGQFYLLARSRDFPELLEEQSELADFILYWDRRVGQAVLVALGTPEEIVDAIDTQDECTGVWPPRHLSDLLFLANTAAGTPNPFSTVSLEEQITRRQDAFRNVEPDLINRMLDEARVRRAAAMAMLTA</sequence>
<dbReference type="PROSITE" id="PS51833">
    <property type="entry name" value="HDOD"/>
    <property type="match status" value="1"/>
</dbReference>
<dbReference type="RefSeq" id="WP_345929987.1">
    <property type="nucleotide sequence ID" value="NZ_JBDIVF010000013.1"/>
</dbReference>
<dbReference type="EMBL" id="JBEWLZ010000016">
    <property type="protein sequence ID" value="MET1491832.1"/>
    <property type="molecule type" value="Genomic_DNA"/>
</dbReference>
<dbReference type="PANTHER" id="PTHR33525:SF3">
    <property type="entry name" value="RIBONUCLEASE Y"/>
    <property type="match status" value="1"/>
</dbReference>
<evidence type="ECO:0000313" key="3">
    <source>
        <dbReference type="Proteomes" id="UP001548590"/>
    </source>
</evidence>
<dbReference type="Proteomes" id="UP001548590">
    <property type="component" value="Unassembled WGS sequence"/>
</dbReference>
<feature type="domain" description="HDOD" evidence="1">
    <location>
        <begin position="26"/>
        <end position="215"/>
    </location>
</feature>
<gene>
    <name evidence="2" type="ORF">ABVT11_18480</name>
</gene>
<evidence type="ECO:0000313" key="2">
    <source>
        <dbReference type="EMBL" id="MET1491832.1"/>
    </source>
</evidence>
<accession>A0ABV2CVS2</accession>
<keyword evidence="3" id="KW-1185">Reference proteome</keyword>
<dbReference type="InterPro" id="IPR013976">
    <property type="entry name" value="HDOD"/>
</dbReference>
<dbReference type="InterPro" id="IPR052340">
    <property type="entry name" value="RNase_Y/CdgJ"/>
</dbReference>